<protein>
    <submittedName>
        <fullName evidence="1">Uncharacterized protein</fullName>
    </submittedName>
</protein>
<dbReference type="STRING" id="428411.AOQ87_00230"/>
<name>A0A1V0HJZ0_9ENTR</name>
<dbReference type="KEGG" id="rped:AOQ87_00230"/>
<keyword evidence="2" id="KW-1185">Reference proteome</keyword>
<evidence type="ECO:0000313" key="1">
    <source>
        <dbReference type="EMBL" id="ARC53138.1"/>
    </source>
</evidence>
<dbReference type="Proteomes" id="UP000242793">
    <property type="component" value="Chromosome"/>
</dbReference>
<gene>
    <name evidence="1" type="ORF">AOQ87_00230</name>
</gene>
<accession>A0A1V0HJZ0</accession>
<proteinExistence type="predicted"/>
<sequence>MYFIQKDFHLNMRDWGIHHVRQGQKKKNSFNREDVGIVPKKFFKYFRKEKLNNRIFIYQK</sequence>
<organism evidence="1 2">
    <name type="scientific">Candidatus Riesia pediculischaeffi</name>
    <dbReference type="NCBI Taxonomy" id="428411"/>
    <lineage>
        <taxon>Bacteria</taxon>
        <taxon>Pseudomonadati</taxon>
        <taxon>Pseudomonadota</taxon>
        <taxon>Gammaproteobacteria</taxon>
        <taxon>Enterobacterales</taxon>
        <taxon>Enterobacteriaceae</taxon>
        <taxon>Candidatus Riesia</taxon>
    </lineage>
</organism>
<evidence type="ECO:0000313" key="2">
    <source>
        <dbReference type="Proteomes" id="UP000242793"/>
    </source>
</evidence>
<reference evidence="1 2" key="1">
    <citation type="submission" date="2015-10" db="EMBL/GenBank/DDBJ databases">
        <title>Survey of human and primate louse endosymbionts.</title>
        <authorList>
            <person name="Boyd B.M."/>
        </authorList>
    </citation>
    <scope>NUCLEOTIDE SEQUENCE [LARGE SCALE GENOMIC DNA]</scope>
    <source>
        <strain evidence="1 2">PTSK</strain>
    </source>
</reference>
<dbReference type="AlphaFoldDB" id="A0A1V0HJZ0"/>
<dbReference type="EMBL" id="CP012839">
    <property type="protein sequence ID" value="ARC53138.1"/>
    <property type="molecule type" value="Genomic_DNA"/>
</dbReference>